<reference evidence="2 3" key="1">
    <citation type="journal article" date="2005" name="PLoS Biol.">
        <title>The genomes of Oryza sativa: a history of duplications.</title>
        <authorList>
            <person name="Yu J."/>
            <person name="Wang J."/>
            <person name="Lin W."/>
            <person name="Li S."/>
            <person name="Li H."/>
            <person name="Zhou J."/>
            <person name="Ni P."/>
            <person name="Dong W."/>
            <person name="Hu S."/>
            <person name="Zeng C."/>
            <person name="Zhang J."/>
            <person name="Zhang Y."/>
            <person name="Li R."/>
            <person name="Xu Z."/>
            <person name="Li S."/>
            <person name="Li X."/>
            <person name="Zheng H."/>
            <person name="Cong L."/>
            <person name="Lin L."/>
            <person name="Yin J."/>
            <person name="Geng J."/>
            <person name="Li G."/>
            <person name="Shi J."/>
            <person name="Liu J."/>
            <person name="Lv H."/>
            <person name="Li J."/>
            <person name="Wang J."/>
            <person name="Deng Y."/>
            <person name="Ran L."/>
            <person name="Shi X."/>
            <person name="Wang X."/>
            <person name="Wu Q."/>
            <person name="Li C."/>
            <person name="Ren X."/>
            <person name="Wang J."/>
            <person name="Wang X."/>
            <person name="Li D."/>
            <person name="Liu D."/>
            <person name="Zhang X."/>
            <person name="Ji Z."/>
            <person name="Zhao W."/>
            <person name="Sun Y."/>
            <person name="Zhang Z."/>
            <person name="Bao J."/>
            <person name="Han Y."/>
            <person name="Dong L."/>
            <person name="Ji J."/>
            <person name="Chen P."/>
            <person name="Wu S."/>
            <person name="Liu J."/>
            <person name="Xiao Y."/>
            <person name="Bu D."/>
            <person name="Tan J."/>
            <person name="Yang L."/>
            <person name="Ye C."/>
            <person name="Zhang J."/>
            <person name="Xu J."/>
            <person name="Zhou Y."/>
            <person name="Yu Y."/>
            <person name="Zhang B."/>
            <person name="Zhuang S."/>
            <person name="Wei H."/>
            <person name="Liu B."/>
            <person name="Lei M."/>
            <person name="Yu H."/>
            <person name="Li Y."/>
            <person name="Xu H."/>
            <person name="Wei S."/>
            <person name="He X."/>
            <person name="Fang L."/>
            <person name="Zhang Z."/>
            <person name="Zhang Y."/>
            <person name="Huang X."/>
            <person name="Su Z."/>
            <person name="Tong W."/>
            <person name="Li J."/>
            <person name="Tong Z."/>
            <person name="Li S."/>
            <person name="Ye J."/>
            <person name="Wang L."/>
            <person name="Fang L."/>
            <person name="Lei T."/>
            <person name="Chen C."/>
            <person name="Chen H."/>
            <person name="Xu Z."/>
            <person name="Li H."/>
            <person name="Huang H."/>
            <person name="Zhang F."/>
            <person name="Xu H."/>
            <person name="Li N."/>
            <person name="Zhao C."/>
            <person name="Li S."/>
            <person name="Dong L."/>
            <person name="Huang Y."/>
            <person name="Li L."/>
            <person name="Xi Y."/>
            <person name="Qi Q."/>
            <person name="Li W."/>
            <person name="Zhang B."/>
            <person name="Hu W."/>
            <person name="Zhang Y."/>
            <person name="Tian X."/>
            <person name="Jiao Y."/>
            <person name="Liang X."/>
            <person name="Jin J."/>
            <person name="Gao L."/>
            <person name="Zheng W."/>
            <person name="Hao B."/>
            <person name="Liu S."/>
            <person name="Wang W."/>
            <person name="Yuan L."/>
            <person name="Cao M."/>
            <person name="McDermott J."/>
            <person name="Samudrala R."/>
            <person name="Wang J."/>
            <person name="Wong G.K."/>
            <person name="Yang H."/>
        </authorList>
    </citation>
    <scope>NUCLEOTIDE SEQUENCE [LARGE SCALE GENOMIC DNA]</scope>
    <source>
        <strain evidence="3">cv. 93-11</strain>
    </source>
</reference>
<dbReference type="InterPro" id="IPR036047">
    <property type="entry name" value="F-box-like_dom_sf"/>
</dbReference>
<evidence type="ECO:0000313" key="2">
    <source>
        <dbReference type="EMBL" id="EAY96887.1"/>
    </source>
</evidence>
<evidence type="ECO:0000259" key="1">
    <source>
        <dbReference type="Pfam" id="PF00646"/>
    </source>
</evidence>
<organism evidence="2 3">
    <name type="scientific">Oryza sativa subsp. indica</name>
    <name type="common">Rice</name>
    <dbReference type="NCBI Taxonomy" id="39946"/>
    <lineage>
        <taxon>Eukaryota</taxon>
        <taxon>Viridiplantae</taxon>
        <taxon>Streptophyta</taxon>
        <taxon>Embryophyta</taxon>
        <taxon>Tracheophyta</taxon>
        <taxon>Spermatophyta</taxon>
        <taxon>Magnoliopsida</taxon>
        <taxon>Liliopsida</taxon>
        <taxon>Poales</taxon>
        <taxon>Poaceae</taxon>
        <taxon>BOP clade</taxon>
        <taxon>Oryzoideae</taxon>
        <taxon>Oryzeae</taxon>
        <taxon>Oryzinae</taxon>
        <taxon>Oryza</taxon>
        <taxon>Oryza sativa</taxon>
    </lineage>
</organism>
<feature type="domain" description="F-box" evidence="1">
    <location>
        <begin position="5"/>
        <end position="37"/>
    </location>
</feature>
<accession>A2Y1C7</accession>
<dbReference type="Pfam" id="PF00646">
    <property type="entry name" value="F-box"/>
    <property type="match status" value="1"/>
</dbReference>
<evidence type="ECO:0000313" key="3">
    <source>
        <dbReference type="Proteomes" id="UP000007015"/>
    </source>
</evidence>
<dbReference type="CDD" id="cd09917">
    <property type="entry name" value="F-box_SF"/>
    <property type="match status" value="1"/>
</dbReference>
<sequence length="107" mass="11378">MDAALCDDLLQEVFRLLPRASAPAVSLVSRRWYALLRASIASLTLRLPVSSDASVLAPLSALLSRFPYLSAPGGGLHSRNRPGRGRDAARGRVFAVGRAALRAEVPA</sequence>
<gene>
    <name evidence="2" type="ORF">OsI_18810</name>
</gene>
<dbReference type="STRING" id="39946.A2Y1C7"/>
<proteinExistence type="predicted"/>
<dbReference type="InterPro" id="IPR001810">
    <property type="entry name" value="F-box_dom"/>
</dbReference>
<keyword evidence="3" id="KW-1185">Reference proteome</keyword>
<dbReference type="AlphaFoldDB" id="A2Y1C7"/>
<dbReference type="Proteomes" id="UP000007015">
    <property type="component" value="Chromosome 5"/>
</dbReference>
<dbReference type="Gramene" id="BGIOSGA018631-TA">
    <property type="protein sequence ID" value="BGIOSGA018631-PA"/>
    <property type="gene ID" value="BGIOSGA018631"/>
</dbReference>
<dbReference type="Gene3D" id="1.20.1280.50">
    <property type="match status" value="1"/>
</dbReference>
<dbReference type="EMBL" id="CM000130">
    <property type="protein sequence ID" value="EAY96887.1"/>
    <property type="molecule type" value="Genomic_DNA"/>
</dbReference>
<name>A2Y1C7_ORYSI</name>
<dbReference type="SUPFAM" id="SSF81383">
    <property type="entry name" value="F-box domain"/>
    <property type="match status" value="1"/>
</dbReference>
<dbReference type="HOGENOM" id="CLU_2214332_0_0_1"/>
<protein>
    <recommendedName>
        <fullName evidence="1">F-box domain-containing protein</fullName>
    </recommendedName>
</protein>